<gene>
    <name evidence="1" type="ORF">C8P68_10111</name>
</gene>
<accession>A0A2T5JEG7</accession>
<dbReference type="EMBL" id="QAOQ01000001">
    <property type="protein sequence ID" value="PTR00784.1"/>
    <property type="molecule type" value="Genomic_DNA"/>
</dbReference>
<dbReference type="Proteomes" id="UP000244168">
    <property type="component" value="Unassembled WGS sequence"/>
</dbReference>
<reference evidence="1 2" key="1">
    <citation type="submission" date="2018-04" db="EMBL/GenBank/DDBJ databases">
        <title>Genomic Encyclopedia of Archaeal and Bacterial Type Strains, Phase II (KMG-II): from individual species to whole genera.</title>
        <authorList>
            <person name="Goeker M."/>
        </authorList>
    </citation>
    <scope>NUCLEOTIDE SEQUENCE [LARGE SCALE GENOMIC DNA]</scope>
    <source>
        <strain evidence="1 2">DSM 26809</strain>
    </source>
</reference>
<comment type="caution">
    <text evidence="1">The sequence shown here is derived from an EMBL/GenBank/DDBJ whole genome shotgun (WGS) entry which is preliminary data.</text>
</comment>
<evidence type="ECO:0000313" key="1">
    <source>
        <dbReference type="EMBL" id="PTR00784.1"/>
    </source>
</evidence>
<organism evidence="1 2">
    <name type="scientific">Mucilaginibacter yixingensis</name>
    <dbReference type="NCBI Taxonomy" id="1295612"/>
    <lineage>
        <taxon>Bacteria</taxon>
        <taxon>Pseudomonadati</taxon>
        <taxon>Bacteroidota</taxon>
        <taxon>Sphingobacteriia</taxon>
        <taxon>Sphingobacteriales</taxon>
        <taxon>Sphingobacteriaceae</taxon>
        <taxon>Mucilaginibacter</taxon>
    </lineage>
</organism>
<dbReference type="AlphaFoldDB" id="A0A2T5JEG7"/>
<proteinExistence type="predicted"/>
<name>A0A2T5JEG7_9SPHI</name>
<protein>
    <submittedName>
        <fullName evidence="1">Uncharacterized protein</fullName>
    </submittedName>
</protein>
<evidence type="ECO:0000313" key="2">
    <source>
        <dbReference type="Proteomes" id="UP000244168"/>
    </source>
</evidence>
<keyword evidence="2" id="KW-1185">Reference proteome</keyword>
<sequence length="78" mass="8901">MSEGVNEWIFSPPAQYKQTKNFRFLACLGKLLKSDINDCNLFNGLNHIGYALLKHSTIQNSLIRSLVKTAKLLKKYSK</sequence>